<accession>A0AAD5UPI0</accession>
<organism evidence="1 2">
    <name type="scientific">Meripilus lineatus</name>
    <dbReference type="NCBI Taxonomy" id="2056292"/>
    <lineage>
        <taxon>Eukaryota</taxon>
        <taxon>Fungi</taxon>
        <taxon>Dikarya</taxon>
        <taxon>Basidiomycota</taxon>
        <taxon>Agaricomycotina</taxon>
        <taxon>Agaricomycetes</taxon>
        <taxon>Polyporales</taxon>
        <taxon>Meripilaceae</taxon>
        <taxon>Meripilus</taxon>
    </lineage>
</organism>
<reference evidence="1" key="1">
    <citation type="submission" date="2022-07" db="EMBL/GenBank/DDBJ databases">
        <title>Genome Sequence of Physisporinus lineatus.</title>
        <authorList>
            <person name="Buettner E."/>
        </authorList>
    </citation>
    <scope>NUCLEOTIDE SEQUENCE</scope>
    <source>
        <strain evidence="1">VT162</strain>
    </source>
</reference>
<evidence type="ECO:0000313" key="2">
    <source>
        <dbReference type="Proteomes" id="UP001212997"/>
    </source>
</evidence>
<comment type="caution">
    <text evidence="1">The sequence shown here is derived from an EMBL/GenBank/DDBJ whole genome shotgun (WGS) entry which is preliminary data.</text>
</comment>
<name>A0AAD5UPI0_9APHY</name>
<proteinExistence type="predicted"/>
<keyword evidence="2" id="KW-1185">Reference proteome</keyword>
<protein>
    <submittedName>
        <fullName evidence="1">Uncharacterized protein</fullName>
    </submittedName>
</protein>
<gene>
    <name evidence="1" type="ORF">NLI96_g12694</name>
</gene>
<evidence type="ECO:0000313" key="1">
    <source>
        <dbReference type="EMBL" id="KAJ3474021.1"/>
    </source>
</evidence>
<dbReference type="AlphaFoldDB" id="A0AAD5UPI0"/>
<sequence length="73" mass="7971">MSSDSACTTRGVYSPRHRSSSLRGICAQLGRTRRHHPLLPPATLSDSDFRPNLARARHGFTLSVQSGIDIISP</sequence>
<dbReference type="Proteomes" id="UP001212997">
    <property type="component" value="Unassembled WGS sequence"/>
</dbReference>
<dbReference type="EMBL" id="JANAWD010001175">
    <property type="protein sequence ID" value="KAJ3474021.1"/>
    <property type="molecule type" value="Genomic_DNA"/>
</dbReference>